<accession>L1J3P6</accession>
<comment type="function">
    <text evidence="3">May play a role in cellular stress response.</text>
</comment>
<feature type="domain" description="JmjC" evidence="5">
    <location>
        <begin position="122"/>
        <end position="276"/>
    </location>
</feature>
<evidence type="ECO:0000256" key="3">
    <source>
        <dbReference type="ARBA" id="ARBA00037342"/>
    </source>
</evidence>
<dbReference type="Proteomes" id="UP000011087">
    <property type="component" value="Unassembled WGS sequence"/>
</dbReference>
<reference evidence="6 8" key="1">
    <citation type="journal article" date="2012" name="Nature">
        <title>Algal genomes reveal evolutionary mosaicism and the fate of nucleomorphs.</title>
        <authorList>
            <consortium name="DOE Joint Genome Institute"/>
            <person name="Curtis B.A."/>
            <person name="Tanifuji G."/>
            <person name="Burki F."/>
            <person name="Gruber A."/>
            <person name="Irimia M."/>
            <person name="Maruyama S."/>
            <person name="Arias M.C."/>
            <person name="Ball S.G."/>
            <person name="Gile G.H."/>
            <person name="Hirakawa Y."/>
            <person name="Hopkins J.F."/>
            <person name="Kuo A."/>
            <person name="Rensing S.A."/>
            <person name="Schmutz J."/>
            <person name="Symeonidi A."/>
            <person name="Elias M."/>
            <person name="Eveleigh R.J."/>
            <person name="Herman E.K."/>
            <person name="Klute M.J."/>
            <person name="Nakayama T."/>
            <person name="Obornik M."/>
            <person name="Reyes-Prieto A."/>
            <person name="Armbrust E.V."/>
            <person name="Aves S.J."/>
            <person name="Beiko R.G."/>
            <person name="Coutinho P."/>
            <person name="Dacks J.B."/>
            <person name="Durnford D.G."/>
            <person name="Fast N.M."/>
            <person name="Green B.R."/>
            <person name="Grisdale C.J."/>
            <person name="Hempel F."/>
            <person name="Henrissat B."/>
            <person name="Hoppner M.P."/>
            <person name="Ishida K."/>
            <person name="Kim E."/>
            <person name="Koreny L."/>
            <person name="Kroth P.G."/>
            <person name="Liu Y."/>
            <person name="Malik S.B."/>
            <person name="Maier U.G."/>
            <person name="McRose D."/>
            <person name="Mock T."/>
            <person name="Neilson J.A."/>
            <person name="Onodera N.T."/>
            <person name="Poole A.M."/>
            <person name="Pritham E.J."/>
            <person name="Richards T.A."/>
            <person name="Rocap G."/>
            <person name="Roy S.W."/>
            <person name="Sarai C."/>
            <person name="Schaack S."/>
            <person name="Shirato S."/>
            <person name="Slamovits C.H."/>
            <person name="Spencer D.F."/>
            <person name="Suzuki S."/>
            <person name="Worden A.Z."/>
            <person name="Zauner S."/>
            <person name="Barry K."/>
            <person name="Bell C."/>
            <person name="Bharti A.K."/>
            <person name="Crow J.A."/>
            <person name="Grimwood J."/>
            <person name="Kramer R."/>
            <person name="Lindquist E."/>
            <person name="Lucas S."/>
            <person name="Salamov A."/>
            <person name="McFadden G.I."/>
            <person name="Lane C.E."/>
            <person name="Keeling P.J."/>
            <person name="Gray M.W."/>
            <person name="Grigoriev I.V."/>
            <person name="Archibald J.M."/>
        </authorList>
    </citation>
    <scope>NUCLEOTIDE SEQUENCE</scope>
    <source>
        <strain evidence="6 8">CCMP2712</strain>
    </source>
</reference>
<dbReference type="InterPro" id="IPR003347">
    <property type="entry name" value="JmjC_dom"/>
</dbReference>
<evidence type="ECO:0000256" key="2">
    <source>
        <dbReference type="ARBA" id="ARBA00022490"/>
    </source>
</evidence>
<dbReference type="Gene3D" id="2.60.120.650">
    <property type="entry name" value="Cupin"/>
    <property type="match status" value="1"/>
</dbReference>
<reference evidence="8" key="2">
    <citation type="submission" date="2012-11" db="EMBL/GenBank/DDBJ databases">
        <authorList>
            <person name="Kuo A."/>
            <person name="Curtis B.A."/>
            <person name="Tanifuji G."/>
            <person name="Burki F."/>
            <person name="Gruber A."/>
            <person name="Irimia M."/>
            <person name="Maruyama S."/>
            <person name="Arias M.C."/>
            <person name="Ball S.G."/>
            <person name="Gile G.H."/>
            <person name="Hirakawa Y."/>
            <person name="Hopkins J.F."/>
            <person name="Rensing S.A."/>
            <person name="Schmutz J."/>
            <person name="Symeonidi A."/>
            <person name="Elias M."/>
            <person name="Eveleigh R.J."/>
            <person name="Herman E.K."/>
            <person name="Klute M.J."/>
            <person name="Nakayama T."/>
            <person name="Obornik M."/>
            <person name="Reyes-Prieto A."/>
            <person name="Armbrust E.V."/>
            <person name="Aves S.J."/>
            <person name="Beiko R.G."/>
            <person name="Coutinho P."/>
            <person name="Dacks J.B."/>
            <person name="Durnford D.G."/>
            <person name="Fast N.M."/>
            <person name="Green B.R."/>
            <person name="Grisdale C."/>
            <person name="Hempe F."/>
            <person name="Henrissat B."/>
            <person name="Hoppner M.P."/>
            <person name="Ishida K.-I."/>
            <person name="Kim E."/>
            <person name="Koreny L."/>
            <person name="Kroth P.G."/>
            <person name="Liu Y."/>
            <person name="Malik S.-B."/>
            <person name="Maier U.G."/>
            <person name="McRose D."/>
            <person name="Mock T."/>
            <person name="Neilson J.A."/>
            <person name="Onodera N.T."/>
            <person name="Poole A.M."/>
            <person name="Pritham E.J."/>
            <person name="Richards T.A."/>
            <person name="Rocap G."/>
            <person name="Roy S.W."/>
            <person name="Sarai C."/>
            <person name="Schaack S."/>
            <person name="Shirato S."/>
            <person name="Slamovits C.H."/>
            <person name="Spencer D.F."/>
            <person name="Suzuki S."/>
            <person name="Worden A.Z."/>
            <person name="Zauner S."/>
            <person name="Barry K."/>
            <person name="Bell C."/>
            <person name="Bharti A.K."/>
            <person name="Crow J.A."/>
            <person name="Grimwood J."/>
            <person name="Kramer R."/>
            <person name="Lindquist E."/>
            <person name="Lucas S."/>
            <person name="Salamov A."/>
            <person name="McFadden G.I."/>
            <person name="Lane C.E."/>
            <person name="Keeling P.J."/>
            <person name="Gray M.W."/>
            <person name="Grigoriev I.V."/>
            <person name="Archibald J.M."/>
        </authorList>
    </citation>
    <scope>NUCLEOTIDE SEQUENCE</scope>
    <source>
        <strain evidence="8">CCMP2712</strain>
    </source>
</reference>
<evidence type="ECO:0000256" key="1">
    <source>
        <dbReference type="ARBA" id="ARBA00004496"/>
    </source>
</evidence>
<dbReference type="PANTHER" id="PTHR12461">
    <property type="entry name" value="HYPOXIA-INDUCIBLE FACTOR 1 ALPHA INHIBITOR-RELATED"/>
    <property type="match status" value="1"/>
</dbReference>
<comment type="subcellular location">
    <subcellularLocation>
        <location evidence="1">Cytoplasm</location>
    </subcellularLocation>
</comment>
<keyword evidence="8" id="KW-1185">Reference proteome</keyword>
<dbReference type="EMBL" id="JH993013">
    <property type="protein sequence ID" value="EKX42932.1"/>
    <property type="molecule type" value="Genomic_DNA"/>
</dbReference>
<feature type="region of interest" description="Disordered" evidence="4">
    <location>
        <begin position="411"/>
        <end position="437"/>
    </location>
</feature>
<gene>
    <name evidence="6" type="ORF">GUITHDRAFT_110978</name>
</gene>
<evidence type="ECO:0000259" key="5">
    <source>
        <dbReference type="PROSITE" id="PS51184"/>
    </source>
</evidence>
<dbReference type="GeneID" id="17299586"/>
<dbReference type="SMART" id="SM00558">
    <property type="entry name" value="JmjC"/>
    <property type="match status" value="1"/>
</dbReference>
<dbReference type="OrthoDB" id="47172at2759"/>
<dbReference type="OMA" id="SWECSSW"/>
<feature type="compositionally biased region" description="Low complexity" evidence="4">
    <location>
        <begin position="419"/>
        <end position="437"/>
    </location>
</feature>
<dbReference type="KEGG" id="gtt:GUITHDRAFT_110978"/>
<dbReference type="Pfam" id="PF13621">
    <property type="entry name" value="Cupin_8"/>
    <property type="match status" value="1"/>
</dbReference>
<keyword evidence="2" id="KW-0963">Cytoplasm</keyword>
<dbReference type="eggNOG" id="KOG2132">
    <property type="taxonomic scope" value="Eukaryota"/>
</dbReference>
<evidence type="ECO:0000313" key="8">
    <source>
        <dbReference type="Proteomes" id="UP000011087"/>
    </source>
</evidence>
<proteinExistence type="predicted"/>
<dbReference type="GO" id="GO:0005737">
    <property type="term" value="C:cytoplasm"/>
    <property type="evidence" value="ECO:0007669"/>
    <property type="project" value="UniProtKB-SubCell"/>
</dbReference>
<protein>
    <recommendedName>
        <fullName evidence="5">JmjC domain-containing protein</fullName>
    </recommendedName>
</protein>
<evidence type="ECO:0000256" key="4">
    <source>
        <dbReference type="SAM" id="MobiDB-lite"/>
    </source>
</evidence>
<sequence length="437" mass="48948">MAAVRRVEGEEGKEAISLIKDGKLDRPVVLVGFIEGWPARKWTPFSLAQGPLAEVTTSFRFGARGSQEVTRENDCFFKSLSFRDFFLWSQEGNGVSKDNAALDKITRSLGGRSKGAYWGYADYKRFHELFRGFPQNGESFVDWSSVGVDTTGYVHSNFWYGSAGSEAQCHYDTYGYNLVAQLYGEKRWLLFPPGDRKGLMRPTRIPYEESSVFSDLKFKSAGEVPGGMEVVLKPGEVLYVPHYWWHQVEALSDSISVNSWVDLPVPDSFERVKEGIVRLVACNLHTKRLRTTDEMAMRTSKKNHGEEEEEEDNDWINPTEEVRGLAWDMEALSVAMSDCHTVRREKSGRGAPRLLELIKLHQVVKALTHPRVVEAAARQLILDHFGPDIDLPEVESSWGEEAELGGKAARYEGGKEDGASAACEAAESSPSAKRPRA</sequence>
<evidence type="ECO:0000313" key="6">
    <source>
        <dbReference type="EMBL" id="EKX42932.1"/>
    </source>
</evidence>
<reference evidence="7" key="3">
    <citation type="submission" date="2015-06" db="UniProtKB">
        <authorList>
            <consortium name="EnsemblProtists"/>
        </authorList>
    </citation>
    <scope>IDENTIFICATION</scope>
</reference>
<evidence type="ECO:0000313" key="7">
    <source>
        <dbReference type="EnsemblProtists" id="EKX42932"/>
    </source>
</evidence>
<name>L1J3P6_GUITC</name>
<dbReference type="EnsemblProtists" id="EKX42932">
    <property type="protein sequence ID" value="EKX42932"/>
    <property type="gene ID" value="GUITHDRAFT_110978"/>
</dbReference>
<organism evidence="6">
    <name type="scientific">Guillardia theta (strain CCMP2712)</name>
    <name type="common">Cryptophyte</name>
    <dbReference type="NCBI Taxonomy" id="905079"/>
    <lineage>
        <taxon>Eukaryota</taxon>
        <taxon>Cryptophyceae</taxon>
        <taxon>Pyrenomonadales</taxon>
        <taxon>Geminigeraceae</taxon>
        <taxon>Guillardia</taxon>
    </lineage>
</organism>
<dbReference type="PANTHER" id="PTHR12461:SF43">
    <property type="entry name" value="HSPB1-ASSOCIATED PROTEIN 1"/>
    <property type="match status" value="1"/>
</dbReference>
<dbReference type="SUPFAM" id="SSF51197">
    <property type="entry name" value="Clavaminate synthase-like"/>
    <property type="match status" value="1"/>
</dbReference>
<dbReference type="HOGENOM" id="CLU_627708_0_0_1"/>
<dbReference type="RefSeq" id="XP_005829912.1">
    <property type="nucleotide sequence ID" value="XM_005829855.1"/>
</dbReference>
<dbReference type="PROSITE" id="PS51184">
    <property type="entry name" value="JMJC"/>
    <property type="match status" value="1"/>
</dbReference>
<dbReference type="InterPro" id="IPR041667">
    <property type="entry name" value="Cupin_8"/>
</dbReference>
<feature type="region of interest" description="Disordered" evidence="4">
    <location>
        <begin position="295"/>
        <end position="314"/>
    </location>
</feature>
<dbReference type="AlphaFoldDB" id="L1J3P6"/>
<dbReference type="PaxDb" id="55529-EKX42932"/>